<dbReference type="Gramene" id="TraesCLE_scaffold_021934_01G000400.1">
    <property type="protein sequence ID" value="TraesCLE_scaffold_021934_01G000400.1"/>
    <property type="gene ID" value="TraesCLE_scaffold_021934_01G000400"/>
</dbReference>
<keyword evidence="2" id="KW-1185">Reference proteome</keyword>
<evidence type="ECO:0000313" key="2">
    <source>
        <dbReference type="Proteomes" id="UP000019116"/>
    </source>
</evidence>
<dbReference type="Pfam" id="PF05553">
    <property type="entry name" value="DUF761"/>
    <property type="match status" value="1"/>
</dbReference>
<dbReference type="Gramene" id="TraesCS5B02G293100.1">
    <property type="protein sequence ID" value="TraesCS5B02G293100.1.cds1"/>
    <property type="gene ID" value="TraesCS5B02G293100"/>
</dbReference>
<dbReference type="Gramene" id="TraesROB_scaffold_033480_01G000200.1">
    <property type="protein sequence ID" value="TraesROB_scaffold_033480_01G000200.1"/>
    <property type="gene ID" value="TraesROB_scaffold_033480_01G000200"/>
</dbReference>
<dbReference type="AlphaFoldDB" id="A0A3B6LQ10"/>
<dbReference type="Proteomes" id="UP000019116">
    <property type="component" value="Chromosome 5B"/>
</dbReference>
<dbReference type="InterPro" id="IPR008480">
    <property type="entry name" value="DUF761_pln"/>
</dbReference>
<dbReference type="EnsemblPlants" id="TraesCS5B02G293100.1">
    <property type="protein sequence ID" value="TraesCS5B02G293100.1.cds1"/>
    <property type="gene ID" value="TraesCS5B02G293100"/>
</dbReference>
<dbReference type="PANTHER" id="PTHR33450:SF6">
    <property type="entry name" value="OS09G0511200 PROTEIN"/>
    <property type="match status" value="1"/>
</dbReference>
<sequence length="174" mass="19472">MKMKIGKAPVLLKKAAAICKGKTGVIMARLLDLASTHGRMATIGAISHRVHTLIVASQEKGAKVDHHKTLVRKIERQRCHGMVDGLCHHLALFDQDDGVGGCPNWTLHPIFSDDDNRYYSDESEDNDGVEASVMDAMRSNEEAEELAFNMDNDIDQAAEMFIRRFREQMNKSFS</sequence>
<evidence type="ECO:0000313" key="1">
    <source>
        <dbReference type="EnsemblPlants" id="TraesCS5B02G293100.1.cds1"/>
    </source>
</evidence>
<dbReference type="Gramene" id="TraesCS5B03G0755900.1">
    <property type="protein sequence ID" value="TraesCS5B03G0755900.1.CDS1"/>
    <property type="gene ID" value="TraesCS5B03G0755900"/>
</dbReference>
<reference evidence="1" key="1">
    <citation type="submission" date="2018-08" db="EMBL/GenBank/DDBJ databases">
        <authorList>
            <person name="Rossello M."/>
        </authorList>
    </citation>
    <scope>NUCLEOTIDE SEQUENCE [LARGE SCALE GENOMIC DNA]</scope>
    <source>
        <strain evidence="1">cv. Chinese Spring</strain>
    </source>
</reference>
<dbReference type="OMA" id="ASTHGRM"/>
<accession>A0A3B6LQ10</accession>
<proteinExistence type="predicted"/>
<dbReference type="PANTHER" id="PTHR33450">
    <property type="entry name" value="EMB|CAB67623.1-RELATED"/>
    <property type="match status" value="1"/>
</dbReference>
<organism evidence="1">
    <name type="scientific">Triticum aestivum</name>
    <name type="common">Wheat</name>
    <dbReference type="NCBI Taxonomy" id="4565"/>
    <lineage>
        <taxon>Eukaryota</taxon>
        <taxon>Viridiplantae</taxon>
        <taxon>Streptophyta</taxon>
        <taxon>Embryophyta</taxon>
        <taxon>Tracheophyta</taxon>
        <taxon>Spermatophyta</taxon>
        <taxon>Magnoliopsida</taxon>
        <taxon>Liliopsida</taxon>
        <taxon>Poales</taxon>
        <taxon>Poaceae</taxon>
        <taxon>BOP clade</taxon>
        <taxon>Pooideae</taxon>
        <taxon>Triticodae</taxon>
        <taxon>Triticeae</taxon>
        <taxon>Triticinae</taxon>
        <taxon>Triticum</taxon>
    </lineage>
</organism>
<protein>
    <submittedName>
        <fullName evidence="1">Uncharacterized protein</fullName>
    </submittedName>
</protein>
<reference evidence="1" key="2">
    <citation type="submission" date="2018-10" db="UniProtKB">
        <authorList>
            <consortium name="EnsemblPlants"/>
        </authorList>
    </citation>
    <scope>IDENTIFICATION</scope>
</reference>
<dbReference type="OrthoDB" id="662547at2759"/>
<name>A0A3B6LQ10_WHEAT</name>